<dbReference type="InterPro" id="IPR050714">
    <property type="entry name" value="Cobalamin_biosynth_MTase"/>
</dbReference>
<comment type="pathway">
    <text evidence="1">Cofactor biosynthesis; adenosylcobalamin biosynthesis.</text>
</comment>
<evidence type="ECO:0000256" key="5">
    <source>
        <dbReference type="ARBA" id="ARBA00022691"/>
    </source>
</evidence>
<dbReference type="CDD" id="cd02440">
    <property type="entry name" value="AdoMet_MTases"/>
    <property type="match status" value="1"/>
</dbReference>
<dbReference type="PANTHER" id="PTHR43182">
    <property type="entry name" value="COBALT-PRECORRIN-6B C(15)-METHYLTRANSFERASE (DECARBOXYLATING)"/>
    <property type="match status" value="1"/>
</dbReference>
<keyword evidence="5" id="KW-0949">S-adenosyl-L-methionine</keyword>
<keyword evidence="8" id="KW-1185">Reference proteome</keyword>
<evidence type="ECO:0000313" key="7">
    <source>
        <dbReference type="EMBL" id="MBP2027688.1"/>
    </source>
</evidence>
<dbReference type="PANTHER" id="PTHR43182:SF1">
    <property type="entry name" value="COBALT-PRECORRIN-7 C(5)-METHYLTRANSFERASE"/>
    <property type="match status" value="1"/>
</dbReference>
<dbReference type="InterPro" id="IPR025714">
    <property type="entry name" value="Methyltranfer_dom"/>
</dbReference>
<accession>A0ABS4KIS9</accession>
<dbReference type="Gene3D" id="3.40.50.150">
    <property type="entry name" value="Vaccinia Virus protein VP39"/>
    <property type="match status" value="1"/>
</dbReference>
<evidence type="ECO:0000256" key="2">
    <source>
        <dbReference type="ARBA" id="ARBA00022573"/>
    </source>
</evidence>
<dbReference type="InterPro" id="IPR014008">
    <property type="entry name" value="Cbl_synth_MTase_CbiT"/>
</dbReference>
<evidence type="ECO:0000259" key="6">
    <source>
        <dbReference type="Pfam" id="PF13847"/>
    </source>
</evidence>
<sequence>MNDEVFSRKQNVPMTKEEIRYIALGYLDIVSGKKLLDIGSGTGSISLEAAHLNLSMKIKAIETSEEAFKLSLLNLEGLDCQKKKLKERVEFINDKAPSSRITETFDRIFIGGTKGDPSSVIKWAYELMDQNGVLVMNFITIENFTKSMEYIKNHDGFEKPEGSLVNINKLTDIGPYTYLKPNNPTFIIKTTKK</sequence>
<keyword evidence="4 7" id="KW-0808">Transferase</keyword>
<name>A0ABS4KIS9_9FIRM</name>
<gene>
    <name evidence="7" type="ORF">J2Z35_001485</name>
</gene>
<dbReference type="InterPro" id="IPR029063">
    <property type="entry name" value="SAM-dependent_MTases_sf"/>
</dbReference>
<proteinExistence type="predicted"/>
<dbReference type="EMBL" id="JAGGLI010000014">
    <property type="protein sequence ID" value="MBP2027688.1"/>
    <property type="molecule type" value="Genomic_DNA"/>
</dbReference>
<comment type="caution">
    <text evidence="7">The sequence shown here is derived from an EMBL/GenBank/DDBJ whole genome shotgun (WGS) entry which is preliminary data.</text>
</comment>
<evidence type="ECO:0000256" key="1">
    <source>
        <dbReference type="ARBA" id="ARBA00004953"/>
    </source>
</evidence>
<keyword evidence="3 7" id="KW-0489">Methyltransferase</keyword>
<dbReference type="RefSeq" id="WP_209660751.1">
    <property type="nucleotide sequence ID" value="NZ_JAGGLI010000014.1"/>
</dbReference>
<dbReference type="SUPFAM" id="SSF53335">
    <property type="entry name" value="S-adenosyl-L-methionine-dependent methyltransferases"/>
    <property type="match status" value="1"/>
</dbReference>
<dbReference type="NCBIfam" id="TIGR02469">
    <property type="entry name" value="CbiT"/>
    <property type="match status" value="1"/>
</dbReference>
<keyword evidence="2" id="KW-0169">Cobalamin biosynthesis</keyword>
<dbReference type="GO" id="GO:0008168">
    <property type="term" value="F:methyltransferase activity"/>
    <property type="evidence" value="ECO:0007669"/>
    <property type="project" value="UniProtKB-KW"/>
</dbReference>
<organism evidence="7 8">
    <name type="scientific">Acetoanaerobium pronyense</name>
    <dbReference type="NCBI Taxonomy" id="1482736"/>
    <lineage>
        <taxon>Bacteria</taxon>
        <taxon>Bacillati</taxon>
        <taxon>Bacillota</taxon>
        <taxon>Clostridia</taxon>
        <taxon>Peptostreptococcales</taxon>
        <taxon>Filifactoraceae</taxon>
        <taxon>Acetoanaerobium</taxon>
    </lineage>
</organism>
<evidence type="ECO:0000313" key="8">
    <source>
        <dbReference type="Proteomes" id="UP001314903"/>
    </source>
</evidence>
<evidence type="ECO:0000256" key="3">
    <source>
        <dbReference type="ARBA" id="ARBA00022603"/>
    </source>
</evidence>
<dbReference type="Proteomes" id="UP001314903">
    <property type="component" value="Unassembled WGS sequence"/>
</dbReference>
<reference evidence="7 8" key="1">
    <citation type="submission" date="2021-03" db="EMBL/GenBank/DDBJ databases">
        <title>Genomic Encyclopedia of Type Strains, Phase IV (KMG-IV): sequencing the most valuable type-strain genomes for metagenomic binning, comparative biology and taxonomic classification.</title>
        <authorList>
            <person name="Goeker M."/>
        </authorList>
    </citation>
    <scope>NUCLEOTIDE SEQUENCE [LARGE SCALE GENOMIC DNA]</scope>
    <source>
        <strain evidence="7 8">DSM 27512</strain>
    </source>
</reference>
<protein>
    <submittedName>
        <fullName evidence="7">Cobalt-precorrin-6B (C15)-methyltransferase</fullName>
        <ecNumber evidence="7">2.1.1.196</ecNumber>
    </submittedName>
</protein>
<evidence type="ECO:0000256" key="4">
    <source>
        <dbReference type="ARBA" id="ARBA00022679"/>
    </source>
</evidence>
<feature type="domain" description="Methyltransferase" evidence="6">
    <location>
        <begin position="30"/>
        <end position="152"/>
    </location>
</feature>
<dbReference type="EC" id="2.1.1.196" evidence="7"/>
<dbReference type="GO" id="GO:0032259">
    <property type="term" value="P:methylation"/>
    <property type="evidence" value="ECO:0007669"/>
    <property type="project" value="UniProtKB-KW"/>
</dbReference>
<dbReference type="Pfam" id="PF13847">
    <property type="entry name" value="Methyltransf_31"/>
    <property type="match status" value="1"/>
</dbReference>